<name>A0A1X6YV83_9RHOB</name>
<dbReference type="AlphaFoldDB" id="A0A1X6YV83"/>
<gene>
    <name evidence="2" type="ORF">ROA7450_01478</name>
</gene>
<sequence length="232" mass="26480">MGVIIEPSEDAAIDFARLTASDGQGETYFKKQREFLDSEKNRIRRESSRELFEAAQKAGTVAKAYESDIWRNLKTPMPAELYPDRLLLGKGLRLFDYDGACASGPFVSSRFRDVVEEFDPDMHDFCPVAVEGHDGEELGTHYFCRFLQPLNTIRVERSKNVKQVMEGGSRGDLSALRVNDLSEFSVYADRIEGRGAWRDMRAPYFDFVSNALWQRMQEAGLSVGTYVHFDEY</sequence>
<feature type="domain" description="Immunity MXAN-0049 protein" evidence="1">
    <location>
        <begin position="74"/>
        <end position="222"/>
    </location>
</feature>
<dbReference type="RefSeq" id="WP_085805012.1">
    <property type="nucleotide sequence ID" value="NZ_FWFX01000003.1"/>
</dbReference>
<dbReference type="Pfam" id="PF07791">
    <property type="entry name" value="Imm11"/>
    <property type="match status" value="1"/>
</dbReference>
<dbReference type="OrthoDB" id="8660107at2"/>
<evidence type="ECO:0000259" key="1">
    <source>
        <dbReference type="Pfam" id="PF07791"/>
    </source>
</evidence>
<evidence type="ECO:0000313" key="2">
    <source>
        <dbReference type="EMBL" id="SLN32440.1"/>
    </source>
</evidence>
<dbReference type="Proteomes" id="UP000193061">
    <property type="component" value="Unassembled WGS sequence"/>
</dbReference>
<organism evidence="2 3">
    <name type="scientific">Roseovarius albus</name>
    <dbReference type="NCBI Taxonomy" id="1247867"/>
    <lineage>
        <taxon>Bacteria</taxon>
        <taxon>Pseudomonadati</taxon>
        <taxon>Pseudomonadota</taxon>
        <taxon>Alphaproteobacteria</taxon>
        <taxon>Rhodobacterales</taxon>
        <taxon>Roseobacteraceae</taxon>
        <taxon>Roseovarius</taxon>
    </lineage>
</organism>
<dbReference type="InterPro" id="IPR012433">
    <property type="entry name" value="Imm11"/>
</dbReference>
<keyword evidence="3" id="KW-1185">Reference proteome</keyword>
<reference evidence="2 3" key="1">
    <citation type="submission" date="2017-03" db="EMBL/GenBank/DDBJ databases">
        <authorList>
            <person name="Afonso C.L."/>
            <person name="Miller P.J."/>
            <person name="Scott M.A."/>
            <person name="Spackman E."/>
            <person name="Goraichik I."/>
            <person name="Dimitrov K.M."/>
            <person name="Suarez D.L."/>
            <person name="Swayne D.E."/>
        </authorList>
    </citation>
    <scope>NUCLEOTIDE SEQUENCE [LARGE SCALE GENOMIC DNA]</scope>
    <source>
        <strain evidence="2 3">CECT 7450</strain>
    </source>
</reference>
<dbReference type="EMBL" id="FWFX01000003">
    <property type="protein sequence ID" value="SLN32440.1"/>
    <property type="molecule type" value="Genomic_DNA"/>
</dbReference>
<accession>A0A1X6YV83</accession>
<proteinExistence type="predicted"/>
<protein>
    <recommendedName>
        <fullName evidence="1">Immunity MXAN-0049 protein domain-containing protein</fullName>
    </recommendedName>
</protein>
<evidence type="ECO:0000313" key="3">
    <source>
        <dbReference type="Proteomes" id="UP000193061"/>
    </source>
</evidence>